<dbReference type="PROSITE" id="PS50237">
    <property type="entry name" value="HECT"/>
    <property type="match status" value="1"/>
</dbReference>
<dbReference type="PANTHER" id="PTHR45700">
    <property type="entry name" value="UBIQUITIN-PROTEIN LIGASE E3C"/>
    <property type="match status" value="1"/>
</dbReference>
<dbReference type="InterPro" id="IPR032353">
    <property type="entry name" value="AZUL"/>
</dbReference>
<evidence type="ECO:0000256" key="1">
    <source>
        <dbReference type="ARBA" id="ARBA00000885"/>
    </source>
</evidence>
<dbReference type="EMBL" id="ML977165">
    <property type="protein sequence ID" value="KAF1984973.1"/>
    <property type="molecule type" value="Genomic_DNA"/>
</dbReference>
<dbReference type="Gene3D" id="3.90.1750.10">
    <property type="entry name" value="Hect, E3 ligase catalytic domains"/>
    <property type="match status" value="1"/>
</dbReference>
<organism evidence="8 9">
    <name type="scientific">Aulographum hederae CBS 113979</name>
    <dbReference type="NCBI Taxonomy" id="1176131"/>
    <lineage>
        <taxon>Eukaryota</taxon>
        <taxon>Fungi</taxon>
        <taxon>Dikarya</taxon>
        <taxon>Ascomycota</taxon>
        <taxon>Pezizomycotina</taxon>
        <taxon>Dothideomycetes</taxon>
        <taxon>Pleosporomycetidae</taxon>
        <taxon>Aulographales</taxon>
        <taxon>Aulographaceae</taxon>
    </lineage>
</organism>
<comment type="catalytic activity">
    <reaction evidence="1">
        <text>S-ubiquitinyl-[E2 ubiquitin-conjugating enzyme]-L-cysteine + [acceptor protein]-L-lysine = [E2 ubiquitin-conjugating enzyme]-L-cysteine + N(6)-ubiquitinyl-[acceptor protein]-L-lysine.</text>
        <dbReference type="EC" id="2.3.2.26"/>
    </reaction>
</comment>
<dbReference type="InterPro" id="IPR042556">
    <property type="entry name" value="AZUL_sf"/>
</dbReference>
<dbReference type="OrthoDB" id="5981550at2759"/>
<dbReference type="SMART" id="SM00119">
    <property type="entry name" value="HECTc"/>
    <property type="match status" value="1"/>
</dbReference>
<feature type="compositionally biased region" description="Basic and acidic residues" evidence="6">
    <location>
        <begin position="400"/>
        <end position="422"/>
    </location>
</feature>
<dbReference type="GO" id="GO:0000209">
    <property type="term" value="P:protein polyubiquitination"/>
    <property type="evidence" value="ECO:0007669"/>
    <property type="project" value="InterPro"/>
</dbReference>
<evidence type="ECO:0000313" key="9">
    <source>
        <dbReference type="Proteomes" id="UP000800041"/>
    </source>
</evidence>
<dbReference type="Gene3D" id="3.30.2410.10">
    <property type="entry name" value="Hect, E3 ligase catalytic domain"/>
    <property type="match status" value="1"/>
</dbReference>
<dbReference type="PANTHER" id="PTHR45700:SF2">
    <property type="entry name" value="UBIQUITIN-PROTEIN LIGASE E3C"/>
    <property type="match status" value="1"/>
</dbReference>
<evidence type="ECO:0000256" key="5">
    <source>
        <dbReference type="PROSITE-ProRule" id="PRU00104"/>
    </source>
</evidence>
<dbReference type="Gene3D" id="6.10.130.10">
    <property type="entry name" value="Ubiquitin-protein ligase E3A, N-terminal zinc-binding domain (AZUL)"/>
    <property type="match status" value="1"/>
</dbReference>
<keyword evidence="3" id="KW-0808">Transferase</keyword>
<reference evidence="8" key="1">
    <citation type="journal article" date="2020" name="Stud. Mycol.">
        <title>101 Dothideomycetes genomes: a test case for predicting lifestyles and emergence of pathogens.</title>
        <authorList>
            <person name="Haridas S."/>
            <person name="Albert R."/>
            <person name="Binder M."/>
            <person name="Bloem J."/>
            <person name="Labutti K."/>
            <person name="Salamov A."/>
            <person name="Andreopoulos B."/>
            <person name="Baker S."/>
            <person name="Barry K."/>
            <person name="Bills G."/>
            <person name="Bluhm B."/>
            <person name="Cannon C."/>
            <person name="Castanera R."/>
            <person name="Culley D."/>
            <person name="Daum C."/>
            <person name="Ezra D."/>
            <person name="Gonzalez J."/>
            <person name="Henrissat B."/>
            <person name="Kuo A."/>
            <person name="Liang C."/>
            <person name="Lipzen A."/>
            <person name="Lutzoni F."/>
            <person name="Magnuson J."/>
            <person name="Mondo S."/>
            <person name="Nolan M."/>
            <person name="Ohm R."/>
            <person name="Pangilinan J."/>
            <person name="Park H.-J."/>
            <person name="Ramirez L."/>
            <person name="Alfaro M."/>
            <person name="Sun H."/>
            <person name="Tritt A."/>
            <person name="Yoshinaga Y."/>
            <person name="Zwiers L.-H."/>
            <person name="Turgeon B."/>
            <person name="Goodwin S."/>
            <person name="Spatafora J."/>
            <person name="Crous P."/>
            <person name="Grigoriev I."/>
        </authorList>
    </citation>
    <scope>NUCLEOTIDE SEQUENCE</scope>
    <source>
        <strain evidence="8">CBS 113979</strain>
    </source>
</reference>
<evidence type="ECO:0000256" key="4">
    <source>
        <dbReference type="ARBA" id="ARBA00022786"/>
    </source>
</evidence>
<dbReference type="Pfam" id="PF16558">
    <property type="entry name" value="AZUL"/>
    <property type="match status" value="1"/>
</dbReference>
<evidence type="ECO:0000256" key="6">
    <source>
        <dbReference type="SAM" id="MobiDB-lite"/>
    </source>
</evidence>
<keyword evidence="4 5" id="KW-0833">Ubl conjugation pathway</keyword>
<sequence length="1144" mass="130459">MAEPEDPHKVHRGWLTAQMQRVHISPELQDLIVRVTFPVSPKSPRSPGQPPKAVAQNMKRRGFQLLLRAYTIQLRHGCSNNECVNFHCWAYIKSRPATHPFRRPTAVSARIMAYSLAAYLGMSGLCPGMQRIAANSLGADLDHGRLTEQPHSTLMPDGISHYYPLQARIDHSSIVQRVFDSEPVRRFDQAADFLPSLIDPNASQSTVDHQNTLARHFQPIGSTLAIPEPLVENLADLTLEKPVEILSPFFATKLTAEIMEALRRLVMPEPLREELALGGRPEAVAYEGFPTNLQGFNNAGDKAAILEYVNDSIFNTFSYPAVLLRSFKDRLEPDPTSDNSVEYSFGYFDPEEMENVFRGWKRVNGSLIYDSLYTSLDALFTVHPDVKRYYVEKYRRRERSNSHSSDDVSKGVDDAASDRNDGEDCEDSAYLDDGKAGHIILICVYALAALVRRGWPQVWHPLRTAFEEGTRIPTAHELRGAGTFPRLPQDIIKDFDYEPAQRLLEKLVRAIARRRRLHEILSCVRFPCGNVHDDLLDPDEDGLFAIPCGHKCRYDYGGRKTVFPLMQMVINHLICAAQRPNAWGHRIDPDQHAGWTLPLVTLCWLRFLARDNWRDAGAEIDRYHVLGGAVEIMEDMYLHRESLGLTESWFWMKREMNEFAQGEDMSLVDTDDSRSRPLRSLSFLLDPASRIFFCRAGIWRGMTHLFKAAHAYHANTMDHLAADLVMRGSEEFYYAVLHWTSNARIPFLNLVIRREHFWDDVYNQVWGRHEHELLCPLRVQLGDDVGEVGVDLGGVSQEFFDTYFRRACDPEMGMFVHDDDTSYDYFRACSKEPLQSFELFGIMVSLALYNGITLPVNFPPVLYCVMMKYSLTVDSFAKSFPMVHKGLRDMLDWKDGDVSDVYTVESTFPVEVDGTRYALDMVAFDGWSWDPREDQYVRRAPERKEEYDSKEGVPEDTAGSLLEIYAKTNSEPAVVTNSTRLQYAMDYMFWHTERSIEPQLAAFMRGFAACFSIADLDNLDPPLLQSLVEGERGLDVALLCQNTTYMDGYSQEYPLIRAFWRVVAAFGREKQLRLLEFVTATRRVPAMGYGALEFKIQRVGADSELLPTSSTCFRTLQLPDYGSEAKLRQKLDVALEYGEGFGSR</sequence>
<dbReference type="InterPro" id="IPR000569">
    <property type="entry name" value="HECT_dom"/>
</dbReference>
<feature type="region of interest" description="Disordered" evidence="6">
    <location>
        <begin position="400"/>
        <end position="425"/>
    </location>
</feature>
<proteinExistence type="predicted"/>
<feature type="domain" description="HECT" evidence="7">
    <location>
        <begin position="769"/>
        <end position="1144"/>
    </location>
</feature>
<dbReference type="FunFam" id="3.30.2410.10:FF:000003">
    <property type="entry name" value="probable E3 ubiquitin-protein ligase HERC4 isoform X1"/>
    <property type="match status" value="1"/>
</dbReference>
<dbReference type="GO" id="GO:0006511">
    <property type="term" value="P:ubiquitin-dependent protein catabolic process"/>
    <property type="evidence" value="ECO:0007669"/>
    <property type="project" value="TreeGrafter"/>
</dbReference>
<feature type="active site" description="Glycyl thioester intermediate" evidence="5">
    <location>
        <position position="1112"/>
    </location>
</feature>
<dbReference type="InterPro" id="IPR044611">
    <property type="entry name" value="E3A/B/C-like"/>
</dbReference>
<dbReference type="InterPro" id="IPR035983">
    <property type="entry name" value="Hect_E3_ubiquitin_ligase"/>
</dbReference>
<name>A0A6G1GVI6_9PEZI</name>
<dbReference type="Proteomes" id="UP000800041">
    <property type="component" value="Unassembled WGS sequence"/>
</dbReference>
<evidence type="ECO:0000256" key="2">
    <source>
        <dbReference type="ARBA" id="ARBA00012485"/>
    </source>
</evidence>
<evidence type="ECO:0000256" key="3">
    <source>
        <dbReference type="ARBA" id="ARBA00022679"/>
    </source>
</evidence>
<dbReference type="AlphaFoldDB" id="A0A6G1GVI6"/>
<dbReference type="SUPFAM" id="SSF56204">
    <property type="entry name" value="Hect, E3 ligase catalytic domain"/>
    <property type="match status" value="1"/>
</dbReference>
<dbReference type="GO" id="GO:0061630">
    <property type="term" value="F:ubiquitin protein ligase activity"/>
    <property type="evidence" value="ECO:0007669"/>
    <property type="project" value="UniProtKB-EC"/>
</dbReference>
<gene>
    <name evidence="8" type="ORF">K402DRAFT_358560</name>
</gene>
<protein>
    <recommendedName>
        <fullName evidence="2">HECT-type E3 ubiquitin transferase</fullName>
        <ecNumber evidence="2">2.3.2.26</ecNumber>
    </recommendedName>
</protein>
<evidence type="ECO:0000259" key="7">
    <source>
        <dbReference type="PROSITE" id="PS50237"/>
    </source>
</evidence>
<dbReference type="Pfam" id="PF00632">
    <property type="entry name" value="HECT"/>
    <property type="match status" value="1"/>
</dbReference>
<dbReference type="EC" id="2.3.2.26" evidence="2"/>
<evidence type="ECO:0000313" key="8">
    <source>
        <dbReference type="EMBL" id="KAF1984973.1"/>
    </source>
</evidence>
<keyword evidence="9" id="KW-1185">Reference proteome</keyword>
<accession>A0A6G1GVI6</accession>